<dbReference type="RefSeq" id="WP_193416412.1">
    <property type="nucleotide sequence ID" value="NZ_JADCNN020000003.1"/>
</dbReference>
<keyword evidence="1" id="KW-0805">Transcription regulation</keyword>
<keyword evidence="3" id="KW-0804">Transcription</keyword>
<evidence type="ECO:0000256" key="3">
    <source>
        <dbReference type="ARBA" id="ARBA00023163"/>
    </source>
</evidence>
<evidence type="ECO:0000256" key="2">
    <source>
        <dbReference type="ARBA" id="ARBA00023125"/>
    </source>
</evidence>
<reference evidence="5 6" key="1">
    <citation type="submission" date="2021-01" db="EMBL/GenBank/DDBJ databases">
        <title>Paenibacillus sp.nov. isolated from the rhizosphere soil of tomato plant.</title>
        <authorList>
            <person name="Thin K.K."/>
            <person name="Zhang X."/>
            <person name="He S."/>
        </authorList>
    </citation>
    <scope>NUCLEOTIDE SEQUENCE [LARGE SCALE GENOMIC DNA]</scope>
    <source>
        <strain evidence="5 6">DXFW5</strain>
    </source>
</reference>
<evidence type="ECO:0000256" key="1">
    <source>
        <dbReference type="ARBA" id="ARBA00023015"/>
    </source>
</evidence>
<dbReference type="InterPro" id="IPR018060">
    <property type="entry name" value="HTH_AraC"/>
</dbReference>
<keyword evidence="6" id="KW-1185">Reference proteome</keyword>
<name>A0ABS2H659_9BACL</name>
<dbReference type="Pfam" id="PF12833">
    <property type="entry name" value="HTH_18"/>
    <property type="match status" value="1"/>
</dbReference>
<accession>A0ABS2H659</accession>
<dbReference type="Proteomes" id="UP001516620">
    <property type="component" value="Unassembled WGS sequence"/>
</dbReference>
<dbReference type="EMBL" id="JADCNN020000003">
    <property type="protein sequence ID" value="MBM6994958.1"/>
    <property type="molecule type" value="Genomic_DNA"/>
</dbReference>
<comment type="caution">
    <text evidence="5">The sequence shown here is derived from an EMBL/GenBank/DDBJ whole genome shotgun (WGS) entry which is preliminary data.</text>
</comment>
<dbReference type="InterPro" id="IPR009057">
    <property type="entry name" value="Homeodomain-like_sf"/>
</dbReference>
<dbReference type="SUPFAM" id="SSF46689">
    <property type="entry name" value="Homeodomain-like"/>
    <property type="match status" value="2"/>
</dbReference>
<dbReference type="InterPro" id="IPR014710">
    <property type="entry name" value="RmlC-like_jellyroll"/>
</dbReference>
<feature type="domain" description="HTH araC/xylS-type" evidence="4">
    <location>
        <begin position="175"/>
        <end position="273"/>
    </location>
</feature>
<organism evidence="5 6">
    <name type="scientific">Paenibacillus rhizolycopersici</name>
    <dbReference type="NCBI Taxonomy" id="2780073"/>
    <lineage>
        <taxon>Bacteria</taxon>
        <taxon>Bacillati</taxon>
        <taxon>Bacillota</taxon>
        <taxon>Bacilli</taxon>
        <taxon>Bacillales</taxon>
        <taxon>Paenibacillaceae</taxon>
        <taxon>Paenibacillus</taxon>
    </lineage>
</organism>
<dbReference type="SUPFAM" id="SSF51215">
    <property type="entry name" value="Regulatory protein AraC"/>
    <property type="match status" value="1"/>
</dbReference>
<evidence type="ECO:0000259" key="4">
    <source>
        <dbReference type="PROSITE" id="PS01124"/>
    </source>
</evidence>
<dbReference type="Pfam" id="PF07883">
    <property type="entry name" value="Cupin_2"/>
    <property type="match status" value="1"/>
</dbReference>
<dbReference type="CDD" id="cd02208">
    <property type="entry name" value="cupin_RmlC-like"/>
    <property type="match status" value="1"/>
</dbReference>
<dbReference type="PROSITE" id="PS01124">
    <property type="entry name" value="HTH_ARAC_FAMILY_2"/>
    <property type="match status" value="1"/>
</dbReference>
<dbReference type="PANTHER" id="PTHR43280">
    <property type="entry name" value="ARAC-FAMILY TRANSCRIPTIONAL REGULATOR"/>
    <property type="match status" value="1"/>
</dbReference>
<dbReference type="Gene3D" id="2.60.120.10">
    <property type="entry name" value="Jelly Rolls"/>
    <property type="match status" value="1"/>
</dbReference>
<evidence type="ECO:0000313" key="6">
    <source>
        <dbReference type="Proteomes" id="UP001516620"/>
    </source>
</evidence>
<dbReference type="InterPro" id="IPR037923">
    <property type="entry name" value="HTH-like"/>
</dbReference>
<dbReference type="Gene3D" id="1.10.10.60">
    <property type="entry name" value="Homeodomain-like"/>
    <property type="match status" value="2"/>
</dbReference>
<proteinExistence type="predicted"/>
<sequence length="275" mass="32178">MKSFYQNWKLDPELPMDIYQSTNITFYPHFHAEIEFIYVISGAIRIGVNEESRMLRQGDMVVCGSNDIHYFDSRGLESEIMILICKPEWITMTKSWPLDFRFTSPYIPANTPGLERVQKILEELIREKNERQPGYPLLLKAGIARLYGSLQRYVDTHPLDRSTKEKYESRRARMQQILSYIENHYREELNVAVMAERFSMEPSHFSRSFKAAIGMNFKTYLNTVRVLSAEHQLLTSDLSIMEIALECGFSSIRTFNRVFKELRGNIPSSLRHPES</sequence>
<protein>
    <submittedName>
        <fullName evidence="5">AraC family transcriptional regulator</fullName>
    </submittedName>
</protein>
<dbReference type="SMART" id="SM00342">
    <property type="entry name" value="HTH_ARAC"/>
    <property type="match status" value="1"/>
</dbReference>
<gene>
    <name evidence="5" type="ORF">IM700_004700</name>
</gene>
<evidence type="ECO:0000313" key="5">
    <source>
        <dbReference type="EMBL" id="MBM6994958.1"/>
    </source>
</evidence>
<keyword evidence="2" id="KW-0238">DNA-binding</keyword>
<dbReference type="InterPro" id="IPR013096">
    <property type="entry name" value="Cupin_2"/>
</dbReference>
<dbReference type="PANTHER" id="PTHR43280:SF28">
    <property type="entry name" value="HTH-TYPE TRANSCRIPTIONAL ACTIVATOR RHAS"/>
    <property type="match status" value="1"/>
</dbReference>